<dbReference type="PANTHER" id="PTHR45984:SF1">
    <property type="entry name" value="SPAG1 AXONEMAL DYNEIN ASSEMBLY FACTOR"/>
    <property type="match status" value="1"/>
</dbReference>
<dbReference type="GO" id="GO:0031072">
    <property type="term" value="F:heat shock protein binding"/>
    <property type="evidence" value="ECO:0007669"/>
    <property type="project" value="TreeGrafter"/>
</dbReference>
<feature type="compositionally biased region" description="Polar residues" evidence="6">
    <location>
        <begin position="469"/>
        <end position="482"/>
    </location>
</feature>
<keyword evidence="4 5" id="KW-0802">TPR repeat</keyword>
<dbReference type="EMBL" id="CH902617">
    <property type="protein sequence ID" value="EDV43569.1"/>
    <property type="molecule type" value="Genomic_DNA"/>
</dbReference>
<dbReference type="InterPro" id="IPR019734">
    <property type="entry name" value="TPR_rpt"/>
</dbReference>
<reference evidence="7 8" key="1">
    <citation type="journal article" date="2007" name="Nature">
        <title>Evolution of genes and genomes on the Drosophila phylogeny.</title>
        <authorList>
            <consortium name="Drosophila 12 Genomes Consortium"/>
            <person name="Clark A.G."/>
            <person name="Eisen M.B."/>
            <person name="Smith D.R."/>
            <person name="Bergman C.M."/>
            <person name="Oliver B."/>
            <person name="Markow T.A."/>
            <person name="Kaufman T.C."/>
            <person name="Kellis M."/>
            <person name="Gelbart W."/>
            <person name="Iyer V.N."/>
            <person name="Pollard D.A."/>
            <person name="Sackton T.B."/>
            <person name="Larracuente A.M."/>
            <person name="Singh N.D."/>
            <person name="Abad J.P."/>
            <person name="Abt D.N."/>
            <person name="Adryan B."/>
            <person name="Aguade M."/>
            <person name="Akashi H."/>
            <person name="Anderson W.W."/>
            <person name="Aquadro C.F."/>
            <person name="Ardell D.H."/>
            <person name="Arguello R."/>
            <person name="Artieri C.G."/>
            <person name="Barbash D.A."/>
            <person name="Barker D."/>
            <person name="Barsanti P."/>
            <person name="Batterham P."/>
            <person name="Batzoglou S."/>
            <person name="Begun D."/>
            <person name="Bhutkar A."/>
            <person name="Blanco E."/>
            <person name="Bosak S.A."/>
            <person name="Bradley R.K."/>
            <person name="Brand A.D."/>
            <person name="Brent M.R."/>
            <person name="Brooks A.N."/>
            <person name="Brown R.H."/>
            <person name="Butlin R.K."/>
            <person name="Caggese C."/>
            <person name="Calvi B.R."/>
            <person name="Bernardo de Carvalho A."/>
            <person name="Caspi A."/>
            <person name="Castrezana S."/>
            <person name="Celniker S.E."/>
            <person name="Chang J.L."/>
            <person name="Chapple C."/>
            <person name="Chatterji S."/>
            <person name="Chinwalla A."/>
            <person name="Civetta A."/>
            <person name="Clifton S.W."/>
            <person name="Comeron J.M."/>
            <person name="Costello J.C."/>
            <person name="Coyne J.A."/>
            <person name="Daub J."/>
            <person name="David R.G."/>
            <person name="Delcher A.L."/>
            <person name="Delehaunty K."/>
            <person name="Do C.B."/>
            <person name="Ebling H."/>
            <person name="Edwards K."/>
            <person name="Eickbush T."/>
            <person name="Evans J.D."/>
            <person name="Filipski A."/>
            <person name="Findeiss S."/>
            <person name="Freyhult E."/>
            <person name="Fulton L."/>
            <person name="Fulton R."/>
            <person name="Garcia A.C."/>
            <person name="Gardiner A."/>
            <person name="Garfield D.A."/>
            <person name="Garvin B.E."/>
            <person name="Gibson G."/>
            <person name="Gilbert D."/>
            <person name="Gnerre S."/>
            <person name="Godfrey J."/>
            <person name="Good R."/>
            <person name="Gotea V."/>
            <person name="Gravely B."/>
            <person name="Greenberg A.J."/>
            <person name="Griffiths-Jones S."/>
            <person name="Gross S."/>
            <person name="Guigo R."/>
            <person name="Gustafson E.A."/>
            <person name="Haerty W."/>
            <person name="Hahn M.W."/>
            <person name="Halligan D.L."/>
            <person name="Halpern A.L."/>
            <person name="Halter G.M."/>
            <person name="Han M.V."/>
            <person name="Heger A."/>
            <person name="Hillier L."/>
            <person name="Hinrichs A.S."/>
            <person name="Holmes I."/>
            <person name="Hoskins R.A."/>
            <person name="Hubisz M.J."/>
            <person name="Hultmark D."/>
            <person name="Huntley M.A."/>
            <person name="Jaffe D.B."/>
            <person name="Jagadeeshan S."/>
            <person name="Jeck W.R."/>
            <person name="Johnson J."/>
            <person name="Jones C.D."/>
            <person name="Jordan W.C."/>
            <person name="Karpen G.H."/>
            <person name="Kataoka E."/>
            <person name="Keightley P.D."/>
            <person name="Kheradpour P."/>
            <person name="Kirkness E.F."/>
            <person name="Koerich L.B."/>
            <person name="Kristiansen K."/>
            <person name="Kudrna D."/>
            <person name="Kulathinal R.J."/>
            <person name="Kumar S."/>
            <person name="Kwok R."/>
            <person name="Lander E."/>
            <person name="Langley C.H."/>
            <person name="Lapoint R."/>
            <person name="Lazzaro B.P."/>
            <person name="Lee S.J."/>
            <person name="Levesque L."/>
            <person name="Li R."/>
            <person name="Lin C.F."/>
            <person name="Lin M.F."/>
            <person name="Lindblad-Toh K."/>
            <person name="Llopart A."/>
            <person name="Long M."/>
            <person name="Low L."/>
            <person name="Lozovsky E."/>
            <person name="Lu J."/>
            <person name="Luo M."/>
            <person name="Machado C.A."/>
            <person name="Makalowski W."/>
            <person name="Marzo M."/>
            <person name="Matsuda M."/>
            <person name="Matzkin L."/>
            <person name="McAllister B."/>
            <person name="McBride C.S."/>
            <person name="McKernan B."/>
            <person name="McKernan K."/>
            <person name="Mendez-Lago M."/>
            <person name="Minx P."/>
            <person name="Mollenhauer M.U."/>
            <person name="Montooth K."/>
            <person name="Mount S.M."/>
            <person name="Mu X."/>
            <person name="Myers E."/>
            <person name="Negre B."/>
            <person name="Newfeld S."/>
            <person name="Nielsen R."/>
            <person name="Noor M.A."/>
            <person name="O'Grady P."/>
            <person name="Pachter L."/>
            <person name="Papaceit M."/>
            <person name="Parisi M.J."/>
            <person name="Parisi M."/>
            <person name="Parts L."/>
            <person name="Pedersen J.S."/>
            <person name="Pesole G."/>
            <person name="Phillippy A.M."/>
            <person name="Ponting C.P."/>
            <person name="Pop M."/>
            <person name="Porcelli D."/>
            <person name="Powell J.R."/>
            <person name="Prohaska S."/>
            <person name="Pruitt K."/>
            <person name="Puig M."/>
            <person name="Quesneville H."/>
            <person name="Ram K.R."/>
            <person name="Rand D."/>
            <person name="Rasmussen M.D."/>
            <person name="Reed L.K."/>
            <person name="Reenan R."/>
            <person name="Reily A."/>
            <person name="Remington K.A."/>
            <person name="Rieger T.T."/>
            <person name="Ritchie M.G."/>
            <person name="Robin C."/>
            <person name="Rogers Y.H."/>
            <person name="Rohde C."/>
            <person name="Rozas J."/>
            <person name="Rubenfield M.J."/>
            <person name="Ruiz A."/>
            <person name="Russo S."/>
            <person name="Salzberg S.L."/>
            <person name="Sanchez-Gracia A."/>
            <person name="Saranga D.J."/>
            <person name="Sato H."/>
            <person name="Schaeffer S.W."/>
            <person name="Schatz M.C."/>
            <person name="Schlenke T."/>
            <person name="Schwartz R."/>
            <person name="Segarra C."/>
            <person name="Singh R.S."/>
            <person name="Sirot L."/>
            <person name="Sirota M."/>
            <person name="Sisneros N.B."/>
            <person name="Smith C.D."/>
            <person name="Smith T.F."/>
            <person name="Spieth J."/>
            <person name="Stage D.E."/>
            <person name="Stark A."/>
            <person name="Stephan W."/>
            <person name="Strausberg R.L."/>
            <person name="Strempel S."/>
            <person name="Sturgill D."/>
            <person name="Sutton G."/>
            <person name="Sutton G.G."/>
            <person name="Tao W."/>
            <person name="Teichmann S."/>
            <person name="Tobari Y.N."/>
            <person name="Tomimura Y."/>
            <person name="Tsolas J.M."/>
            <person name="Valente V.L."/>
            <person name="Venter E."/>
            <person name="Venter J.C."/>
            <person name="Vicario S."/>
            <person name="Vieira F.G."/>
            <person name="Vilella A.J."/>
            <person name="Villasante A."/>
            <person name="Walenz B."/>
            <person name="Wang J."/>
            <person name="Wasserman M."/>
            <person name="Watts T."/>
            <person name="Wilson D."/>
            <person name="Wilson R.K."/>
            <person name="Wing R.A."/>
            <person name="Wolfner M.F."/>
            <person name="Wong A."/>
            <person name="Wong G.K."/>
            <person name="Wu C.I."/>
            <person name="Wu G."/>
            <person name="Yamamoto D."/>
            <person name="Yang H.P."/>
            <person name="Yang S.P."/>
            <person name="Yorke J.A."/>
            <person name="Yoshida K."/>
            <person name="Zdobnov E."/>
            <person name="Zhang P."/>
            <person name="Zhang Y."/>
            <person name="Zimin A.V."/>
            <person name="Baldwin J."/>
            <person name="Abdouelleil A."/>
            <person name="Abdulkadir J."/>
            <person name="Abebe A."/>
            <person name="Abera B."/>
            <person name="Abreu J."/>
            <person name="Acer S.C."/>
            <person name="Aftuck L."/>
            <person name="Alexander A."/>
            <person name="An P."/>
            <person name="Anderson E."/>
            <person name="Anderson S."/>
            <person name="Arachi H."/>
            <person name="Azer M."/>
            <person name="Bachantsang P."/>
            <person name="Barry A."/>
            <person name="Bayul T."/>
            <person name="Berlin A."/>
            <person name="Bessette D."/>
            <person name="Bloom T."/>
            <person name="Blye J."/>
            <person name="Boguslavskiy L."/>
            <person name="Bonnet C."/>
            <person name="Boukhgalter B."/>
            <person name="Bourzgui I."/>
            <person name="Brown A."/>
            <person name="Cahill P."/>
            <person name="Channer S."/>
            <person name="Cheshatsang Y."/>
            <person name="Chuda L."/>
            <person name="Citroen M."/>
            <person name="Collymore A."/>
            <person name="Cooke P."/>
            <person name="Costello M."/>
            <person name="D'Aco K."/>
            <person name="Daza R."/>
            <person name="De Haan G."/>
            <person name="DeGray S."/>
            <person name="DeMaso C."/>
            <person name="Dhargay N."/>
            <person name="Dooley K."/>
            <person name="Dooley E."/>
            <person name="Doricent M."/>
            <person name="Dorje P."/>
            <person name="Dorjee K."/>
            <person name="Dupes A."/>
            <person name="Elong R."/>
            <person name="Falk J."/>
            <person name="Farina A."/>
            <person name="Faro S."/>
            <person name="Ferguson D."/>
            <person name="Fisher S."/>
            <person name="Foley C.D."/>
            <person name="Franke A."/>
            <person name="Friedrich D."/>
            <person name="Gadbois L."/>
            <person name="Gearin G."/>
            <person name="Gearin C.R."/>
            <person name="Giannoukos G."/>
            <person name="Goode T."/>
            <person name="Graham J."/>
            <person name="Grandbois E."/>
            <person name="Grewal S."/>
            <person name="Gyaltsen K."/>
            <person name="Hafez N."/>
            <person name="Hagos B."/>
            <person name="Hall J."/>
            <person name="Henson C."/>
            <person name="Hollinger A."/>
            <person name="Honan T."/>
            <person name="Huard M.D."/>
            <person name="Hughes L."/>
            <person name="Hurhula B."/>
            <person name="Husby M.E."/>
            <person name="Kamat A."/>
            <person name="Kanga B."/>
            <person name="Kashin S."/>
            <person name="Khazanovich D."/>
            <person name="Kisner P."/>
            <person name="Lance K."/>
            <person name="Lara M."/>
            <person name="Lee W."/>
            <person name="Lennon N."/>
            <person name="Letendre F."/>
            <person name="LeVine R."/>
            <person name="Lipovsky A."/>
            <person name="Liu X."/>
            <person name="Liu J."/>
            <person name="Liu S."/>
            <person name="Lokyitsang T."/>
            <person name="Lokyitsang Y."/>
            <person name="Lubonja R."/>
            <person name="Lui A."/>
            <person name="MacDonald P."/>
            <person name="Magnisalis V."/>
            <person name="Maru K."/>
            <person name="Matthews C."/>
            <person name="McCusker W."/>
            <person name="McDonough S."/>
            <person name="Mehta T."/>
            <person name="Meldrim J."/>
            <person name="Meneus L."/>
            <person name="Mihai O."/>
            <person name="Mihalev A."/>
            <person name="Mihova T."/>
            <person name="Mittelman R."/>
            <person name="Mlenga V."/>
            <person name="Montmayeur A."/>
            <person name="Mulrain L."/>
            <person name="Navidi A."/>
            <person name="Naylor J."/>
            <person name="Negash T."/>
            <person name="Nguyen T."/>
            <person name="Nguyen N."/>
            <person name="Nicol R."/>
            <person name="Norbu C."/>
            <person name="Norbu N."/>
            <person name="Novod N."/>
            <person name="O'Neill B."/>
            <person name="Osman S."/>
            <person name="Markiewicz E."/>
            <person name="Oyono O.L."/>
            <person name="Patti C."/>
            <person name="Phunkhang P."/>
            <person name="Pierre F."/>
            <person name="Priest M."/>
            <person name="Raghuraman S."/>
            <person name="Rege F."/>
            <person name="Reyes R."/>
            <person name="Rise C."/>
            <person name="Rogov P."/>
            <person name="Ross K."/>
            <person name="Ryan E."/>
            <person name="Settipalli S."/>
            <person name="Shea T."/>
            <person name="Sherpa N."/>
            <person name="Shi L."/>
            <person name="Shih D."/>
            <person name="Sparrow T."/>
            <person name="Spaulding J."/>
            <person name="Stalker J."/>
            <person name="Stange-Thomann N."/>
            <person name="Stavropoulos S."/>
            <person name="Stone C."/>
            <person name="Strader C."/>
            <person name="Tesfaye S."/>
            <person name="Thomson T."/>
            <person name="Thoulutsang Y."/>
            <person name="Thoulutsang D."/>
            <person name="Topham K."/>
            <person name="Topping I."/>
            <person name="Tsamla T."/>
            <person name="Vassiliev H."/>
            <person name="Vo A."/>
            <person name="Wangchuk T."/>
            <person name="Wangdi T."/>
            <person name="Weiand M."/>
            <person name="Wilkinson J."/>
            <person name="Wilson A."/>
            <person name="Yadav S."/>
            <person name="Young G."/>
            <person name="Yu Q."/>
            <person name="Zembek L."/>
            <person name="Zhong D."/>
            <person name="Zimmer A."/>
            <person name="Zwirko Z."/>
            <person name="Jaffe D.B."/>
            <person name="Alvarez P."/>
            <person name="Brockman W."/>
            <person name="Butler J."/>
            <person name="Chin C."/>
            <person name="Gnerre S."/>
            <person name="Grabherr M."/>
            <person name="Kleber M."/>
            <person name="Mauceli E."/>
            <person name="MacCallum I."/>
        </authorList>
    </citation>
    <scope>NUCLEOTIDE SEQUENCE [LARGE SCALE GENOMIC DNA]</scope>
    <source>
        <strain evidence="8">Tucson 14024-0371.13</strain>
    </source>
</reference>
<dbReference type="GO" id="GO:0005739">
    <property type="term" value="C:mitochondrion"/>
    <property type="evidence" value="ECO:0007669"/>
    <property type="project" value="TreeGrafter"/>
</dbReference>
<dbReference type="CTD" id="6674"/>
<feature type="compositionally biased region" description="Basic and acidic residues" evidence="6">
    <location>
        <begin position="149"/>
        <end position="160"/>
    </location>
</feature>
<dbReference type="Proteomes" id="UP000007801">
    <property type="component" value="Unassembled WGS sequence"/>
</dbReference>
<evidence type="ECO:0000256" key="5">
    <source>
        <dbReference type="PROSITE-ProRule" id="PRU00339"/>
    </source>
</evidence>
<dbReference type="GO" id="GO:0005829">
    <property type="term" value="C:cytosol"/>
    <property type="evidence" value="ECO:0007669"/>
    <property type="project" value="TreeGrafter"/>
</dbReference>
<dbReference type="AlphaFoldDB" id="B3M3A8"/>
<proteinExistence type="predicted"/>
<dbReference type="PROSITE" id="PS50005">
    <property type="entry name" value="TPR"/>
    <property type="match status" value="2"/>
</dbReference>
<accession>B3M3A8</accession>
<dbReference type="STRING" id="7217.B3M3A8"/>
<dbReference type="GO" id="GO:0006626">
    <property type="term" value="P:protein targeting to mitochondrion"/>
    <property type="evidence" value="ECO:0007669"/>
    <property type="project" value="TreeGrafter"/>
</dbReference>
<keyword evidence="3" id="KW-0677">Repeat</keyword>
<dbReference type="SMR" id="B3M3A8"/>
<dbReference type="KEGG" id="dan:6499260"/>
<dbReference type="PANTHER" id="PTHR45984">
    <property type="entry name" value="RNA (RNA) POLYMERASE II ASSOCIATED PROTEIN HOMOLOG"/>
    <property type="match status" value="1"/>
</dbReference>
<evidence type="ECO:0000256" key="6">
    <source>
        <dbReference type="SAM" id="MobiDB-lite"/>
    </source>
</evidence>
<sequence>MEQKKSLLEKYDIPLNHLDFVYVEKCTNAREMEKIVHILRSGEEGYFPDLLRVSEEKLKELKPDSRLFRYEEPIKQSDVLDKKELKPIMDWTNAIKSKDQALNELKKDKLLLDMPSVRKLAKIDLEKSSTEQSKPTKKAQVPAAAQPSKPKEERIKATDYRKWDKYDPDEELLRMDLNEERNKEEEEAKMASQQKPISEDALLDEKKSMYERLQMHLKKLSPLEREQFAEKHRLRGNEFFRAKEYENAIEEYNCAILYDPDNAARSYNNRAVSHMKLNHYIAAISDCEACLQLEPENVKACLRLADANYAQGRRRESYYMYQRVLQLDPENTSAKKSLEKLNSQVGELAPSNATRLMIEELKPDADEKKAKSTSNEKPKIVTKEKPPADSKPSVAKVTPVSKSPEPKEYDLAELVKPNRVVKSKLVTAAEALGNKMQAPKTGLSKQSAPNIQPKPMKDPSPPMLRLPQENLNNSNKLLIQEI</sequence>
<dbReference type="InParanoid" id="B3M3A8"/>
<feature type="repeat" description="TPR" evidence="5">
    <location>
        <begin position="298"/>
        <end position="331"/>
    </location>
</feature>
<keyword evidence="8" id="KW-1185">Reference proteome</keyword>
<protein>
    <submittedName>
        <fullName evidence="7">Uncharacterized protein</fullName>
    </submittedName>
</protein>
<feature type="region of interest" description="Disordered" evidence="6">
    <location>
        <begin position="432"/>
        <end position="482"/>
    </location>
</feature>
<evidence type="ECO:0000256" key="4">
    <source>
        <dbReference type="ARBA" id="ARBA00022803"/>
    </source>
</evidence>
<organism evidence="7 8">
    <name type="scientific">Drosophila ananassae</name>
    <name type="common">Fruit fly</name>
    <dbReference type="NCBI Taxonomy" id="7217"/>
    <lineage>
        <taxon>Eukaryota</taxon>
        <taxon>Metazoa</taxon>
        <taxon>Ecdysozoa</taxon>
        <taxon>Arthropoda</taxon>
        <taxon>Hexapoda</taxon>
        <taxon>Insecta</taxon>
        <taxon>Pterygota</taxon>
        <taxon>Neoptera</taxon>
        <taxon>Endopterygota</taxon>
        <taxon>Diptera</taxon>
        <taxon>Brachycera</taxon>
        <taxon>Muscomorpha</taxon>
        <taxon>Ephydroidea</taxon>
        <taxon>Drosophilidae</taxon>
        <taxon>Drosophila</taxon>
        <taxon>Sophophora</taxon>
    </lineage>
</organism>
<dbReference type="SMART" id="SM00028">
    <property type="entry name" value="TPR"/>
    <property type="match status" value="3"/>
</dbReference>
<dbReference type="OMA" id="YSKWDKY"/>
<dbReference type="FunCoup" id="B3M3A8">
    <property type="interactions" value="18"/>
</dbReference>
<evidence type="ECO:0000313" key="8">
    <source>
        <dbReference type="Proteomes" id="UP000007801"/>
    </source>
</evidence>
<feature type="region of interest" description="Disordered" evidence="6">
    <location>
        <begin position="124"/>
        <end position="160"/>
    </location>
</feature>
<evidence type="ECO:0000256" key="3">
    <source>
        <dbReference type="ARBA" id="ARBA00022737"/>
    </source>
</evidence>
<dbReference type="InterPro" id="IPR011990">
    <property type="entry name" value="TPR-like_helical_dom_sf"/>
</dbReference>
<dbReference type="InterPro" id="IPR051982">
    <property type="entry name" value="CiliaryAsmbly_MitoImport"/>
</dbReference>
<dbReference type="Gene3D" id="1.25.40.10">
    <property type="entry name" value="Tetratricopeptide repeat domain"/>
    <property type="match status" value="1"/>
</dbReference>
<dbReference type="eggNOG" id="KOG1124">
    <property type="taxonomic scope" value="Eukaryota"/>
</dbReference>
<feature type="repeat" description="TPR" evidence="5">
    <location>
        <begin position="229"/>
        <end position="262"/>
    </location>
</feature>
<dbReference type="HOGENOM" id="CLU_044641_1_0_1"/>
<dbReference type="OrthoDB" id="2942533at2759"/>
<name>B3M3A8_DROAN</name>
<dbReference type="GeneID" id="6499260"/>
<evidence type="ECO:0000313" key="7">
    <source>
        <dbReference type="EMBL" id="EDV43569.1"/>
    </source>
</evidence>
<dbReference type="PhylomeDB" id="B3M3A8"/>
<keyword evidence="2" id="KW-0963">Cytoplasm</keyword>
<dbReference type="SUPFAM" id="SSF48452">
    <property type="entry name" value="TPR-like"/>
    <property type="match status" value="1"/>
</dbReference>
<gene>
    <name evidence="7" type="primary">Dana\GF16464</name>
    <name evidence="7" type="synonym">dana_GLEANR_17733</name>
    <name evidence="7" type="ORF">GF16464</name>
</gene>
<dbReference type="Pfam" id="PF14559">
    <property type="entry name" value="TPR_19"/>
    <property type="match status" value="1"/>
</dbReference>
<dbReference type="Pfam" id="PF13414">
    <property type="entry name" value="TPR_11"/>
    <property type="match status" value="1"/>
</dbReference>
<evidence type="ECO:0000256" key="2">
    <source>
        <dbReference type="ARBA" id="ARBA00022490"/>
    </source>
</evidence>
<evidence type="ECO:0000256" key="1">
    <source>
        <dbReference type="ARBA" id="ARBA00004496"/>
    </source>
</evidence>
<feature type="region of interest" description="Disordered" evidence="6">
    <location>
        <begin position="361"/>
        <end position="409"/>
    </location>
</feature>
<comment type="subcellular location">
    <subcellularLocation>
        <location evidence="1">Cytoplasm</location>
    </subcellularLocation>
</comment>
<feature type="compositionally biased region" description="Basic and acidic residues" evidence="6">
    <location>
        <begin position="361"/>
        <end position="388"/>
    </location>
</feature>